<evidence type="ECO:0008006" key="3">
    <source>
        <dbReference type="Google" id="ProtNLM"/>
    </source>
</evidence>
<protein>
    <recommendedName>
        <fullName evidence="3">Lipoprotein</fullName>
    </recommendedName>
</protein>
<accession>A0ABY4VG45</accession>
<dbReference type="PROSITE" id="PS51257">
    <property type="entry name" value="PROKAR_LIPOPROTEIN"/>
    <property type="match status" value="1"/>
</dbReference>
<sequence>MTKLAIFLWVISISFSCEGQVIDRESKYENLELSTCHKIGCLFRTTPADMAGSYLWVESFFPMRIDGVGKLNRIYVGQGVGDIEVLRVPIEGYISGSDKSQYISGFRVKKNSLKQVFMVVVYGAEDGHAKQFKIEGFQSLL</sequence>
<proteinExistence type="predicted"/>
<keyword evidence="2" id="KW-1185">Reference proteome</keyword>
<name>A0ABY4VG45_9GAMM</name>
<evidence type="ECO:0000313" key="2">
    <source>
        <dbReference type="Proteomes" id="UP001055658"/>
    </source>
</evidence>
<dbReference type="EMBL" id="CP092418">
    <property type="protein sequence ID" value="USD23248.1"/>
    <property type="molecule type" value="Genomic_DNA"/>
</dbReference>
<organism evidence="1 2">
    <name type="scientific">Microbulbifer variabilis</name>
    <dbReference type="NCBI Taxonomy" id="266805"/>
    <lineage>
        <taxon>Bacteria</taxon>
        <taxon>Pseudomonadati</taxon>
        <taxon>Pseudomonadota</taxon>
        <taxon>Gammaproteobacteria</taxon>
        <taxon>Cellvibrionales</taxon>
        <taxon>Microbulbiferaceae</taxon>
        <taxon>Microbulbifer</taxon>
    </lineage>
</organism>
<dbReference type="RefSeq" id="WP_252085594.1">
    <property type="nucleotide sequence ID" value="NZ_CP092418.1"/>
</dbReference>
<evidence type="ECO:0000313" key="1">
    <source>
        <dbReference type="EMBL" id="USD23248.1"/>
    </source>
</evidence>
<reference evidence="1" key="1">
    <citation type="submission" date="2022-02" db="EMBL/GenBank/DDBJ databases">
        <title>Coral-associated bacteria.</title>
        <authorList>
            <person name="Tang K."/>
            <person name="Wang X."/>
        </authorList>
    </citation>
    <scope>NUCLEOTIDE SEQUENCE</scope>
    <source>
        <strain evidence="1">SCSIO 43006</strain>
    </source>
</reference>
<dbReference type="Proteomes" id="UP001055658">
    <property type="component" value="Chromosome"/>
</dbReference>
<gene>
    <name evidence="1" type="ORF">MJO52_08950</name>
</gene>